<evidence type="ECO:0000256" key="8">
    <source>
        <dbReference type="ARBA" id="ARBA00022989"/>
    </source>
</evidence>
<dbReference type="InterPro" id="IPR003961">
    <property type="entry name" value="FN3_dom"/>
</dbReference>
<dbReference type="Gene3D" id="1.10.533.10">
    <property type="entry name" value="Death Domain, Fas"/>
    <property type="match status" value="1"/>
</dbReference>
<dbReference type="GO" id="GO:0007169">
    <property type="term" value="P:cell surface receptor protein tyrosine kinase signaling pathway"/>
    <property type="evidence" value="ECO:0000318"/>
    <property type="project" value="GO_Central"/>
</dbReference>
<dbReference type="GO" id="GO:0005886">
    <property type="term" value="C:plasma membrane"/>
    <property type="evidence" value="ECO:0000318"/>
    <property type="project" value="GO_Central"/>
</dbReference>
<reference evidence="19" key="2">
    <citation type="submission" date="2025-08" db="UniProtKB">
        <authorList>
            <consortium name="RefSeq"/>
        </authorList>
    </citation>
    <scope>IDENTIFICATION</scope>
    <source>
        <strain evidence="19">S238N-H82</strain>
        <tissue evidence="19">Testes</tissue>
    </source>
</reference>
<dbReference type="CDD" id="cd00063">
    <property type="entry name" value="FN3"/>
    <property type="match status" value="1"/>
</dbReference>
<feature type="domain" description="Fibronectin type-III" evidence="17">
    <location>
        <begin position="164"/>
        <end position="264"/>
    </location>
</feature>
<keyword evidence="9 15" id="KW-0472">Membrane</keyword>
<keyword evidence="18" id="KW-1185">Reference proteome</keyword>
<gene>
    <name evidence="19" type="primary">LOC118424653</name>
</gene>
<dbReference type="SMART" id="SM00219">
    <property type="entry name" value="TyrKc"/>
    <property type="match status" value="1"/>
</dbReference>
<dbReference type="PROSITE" id="PS00107">
    <property type="entry name" value="PROTEIN_KINASE_ATP"/>
    <property type="match status" value="1"/>
</dbReference>
<dbReference type="GO" id="GO:0005524">
    <property type="term" value="F:ATP binding"/>
    <property type="evidence" value="ECO:0007669"/>
    <property type="project" value="UniProtKB-UniRule"/>
</dbReference>
<dbReference type="CDD" id="cd01671">
    <property type="entry name" value="CARD"/>
    <property type="match status" value="1"/>
</dbReference>
<evidence type="ECO:0000256" key="12">
    <source>
        <dbReference type="ARBA" id="ARBA00023180"/>
    </source>
</evidence>
<evidence type="ECO:0000256" key="1">
    <source>
        <dbReference type="ARBA" id="ARBA00004479"/>
    </source>
</evidence>
<dbReference type="GO" id="GO:0031349">
    <property type="term" value="P:positive regulation of defense response"/>
    <property type="evidence" value="ECO:0007669"/>
    <property type="project" value="UniProtKB-ARBA"/>
</dbReference>
<evidence type="ECO:0000256" key="9">
    <source>
        <dbReference type="ARBA" id="ARBA00023136"/>
    </source>
</evidence>
<dbReference type="PROSITE" id="PS50853">
    <property type="entry name" value="FN3"/>
    <property type="match status" value="1"/>
</dbReference>
<dbReference type="RefSeq" id="XP_035689203.1">
    <property type="nucleotide sequence ID" value="XM_035833310.1"/>
</dbReference>
<keyword evidence="10" id="KW-0829">Tyrosine-protein kinase</keyword>
<dbReference type="SUPFAM" id="SSF49265">
    <property type="entry name" value="Fibronectin type III"/>
    <property type="match status" value="1"/>
</dbReference>
<protein>
    <recommendedName>
        <fullName evidence="2">receptor protein-tyrosine kinase</fullName>
        <ecNumber evidence="2">2.7.10.1</ecNumber>
    </recommendedName>
</protein>
<dbReference type="EC" id="2.7.10.1" evidence="2"/>
<keyword evidence="11" id="KW-0675">Receptor</keyword>
<dbReference type="InterPro" id="IPR008266">
    <property type="entry name" value="Tyr_kinase_AS"/>
</dbReference>
<proteinExistence type="predicted"/>
<evidence type="ECO:0000256" key="4">
    <source>
        <dbReference type="ARBA" id="ARBA00022692"/>
    </source>
</evidence>
<dbReference type="KEGG" id="bfo:118424653"/>
<dbReference type="GO" id="GO:0043123">
    <property type="term" value="P:positive regulation of canonical NF-kappaB signal transduction"/>
    <property type="evidence" value="ECO:0007669"/>
    <property type="project" value="UniProtKB-ARBA"/>
</dbReference>
<dbReference type="OrthoDB" id="546826at2759"/>
<dbReference type="CDD" id="cd00192">
    <property type="entry name" value="PTKc"/>
    <property type="match status" value="1"/>
</dbReference>
<dbReference type="FunFam" id="1.10.510.10:FF:001467">
    <property type="entry name" value="Uncharacterized protein"/>
    <property type="match status" value="1"/>
</dbReference>
<dbReference type="SUPFAM" id="SSF47986">
    <property type="entry name" value="DEATH domain"/>
    <property type="match status" value="1"/>
</dbReference>
<dbReference type="GO" id="GO:0016477">
    <property type="term" value="P:cell migration"/>
    <property type="evidence" value="ECO:0000318"/>
    <property type="project" value="GO_Central"/>
</dbReference>
<dbReference type="Proteomes" id="UP000001554">
    <property type="component" value="Chromosome 10"/>
</dbReference>
<evidence type="ECO:0000256" key="2">
    <source>
        <dbReference type="ARBA" id="ARBA00011902"/>
    </source>
</evidence>
<evidence type="ECO:0000313" key="18">
    <source>
        <dbReference type="Proteomes" id="UP000001554"/>
    </source>
</evidence>
<dbReference type="PANTHER" id="PTHR24416">
    <property type="entry name" value="TYROSINE-PROTEIN KINASE RECEPTOR"/>
    <property type="match status" value="1"/>
</dbReference>
<dbReference type="GO" id="GO:0043235">
    <property type="term" value="C:receptor complex"/>
    <property type="evidence" value="ECO:0000318"/>
    <property type="project" value="GO_Central"/>
</dbReference>
<keyword evidence="14" id="KW-0547">Nucleotide-binding</keyword>
<evidence type="ECO:0000313" key="19">
    <source>
        <dbReference type="RefSeq" id="XP_035689203.1"/>
    </source>
</evidence>
<keyword evidence="5" id="KW-0677">Repeat</keyword>
<dbReference type="InterPro" id="IPR013783">
    <property type="entry name" value="Ig-like_fold"/>
</dbReference>
<dbReference type="GO" id="GO:0006909">
    <property type="term" value="P:phagocytosis"/>
    <property type="evidence" value="ECO:0000318"/>
    <property type="project" value="GO_Central"/>
</dbReference>
<feature type="transmembrane region" description="Helical" evidence="15">
    <location>
        <begin position="15"/>
        <end position="37"/>
    </location>
</feature>
<dbReference type="PROSITE" id="PS50011">
    <property type="entry name" value="PROTEIN_KINASE_DOM"/>
    <property type="match status" value="1"/>
</dbReference>
<dbReference type="Gene3D" id="3.30.200.20">
    <property type="entry name" value="Phosphorylase Kinase, domain 1"/>
    <property type="match status" value="1"/>
</dbReference>
<accession>A0A9J7LU98</accession>
<comment type="subcellular location">
    <subcellularLocation>
        <location evidence="1">Membrane</location>
        <topology evidence="1">Single-pass type I membrane protein</topology>
    </subcellularLocation>
</comment>
<keyword evidence="12" id="KW-0325">Glycoprotein</keyword>
<evidence type="ECO:0000259" key="17">
    <source>
        <dbReference type="PROSITE" id="PS50853"/>
    </source>
</evidence>
<evidence type="ECO:0000256" key="14">
    <source>
        <dbReference type="PROSITE-ProRule" id="PRU10141"/>
    </source>
</evidence>
<dbReference type="GeneID" id="118424653"/>
<dbReference type="AlphaFoldDB" id="A0A9J7LU98"/>
<keyword evidence="8 15" id="KW-1133">Transmembrane helix</keyword>
<reference evidence="18" key="1">
    <citation type="journal article" date="2020" name="Nat. Ecol. Evol.">
        <title>Deeply conserved synteny resolves early events in vertebrate evolution.</title>
        <authorList>
            <person name="Simakov O."/>
            <person name="Marletaz F."/>
            <person name="Yue J.X."/>
            <person name="O'Connell B."/>
            <person name="Jenkins J."/>
            <person name="Brandt A."/>
            <person name="Calef R."/>
            <person name="Tung C.H."/>
            <person name="Huang T.K."/>
            <person name="Schmutz J."/>
            <person name="Satoh N."/>
            <person name="Yu J.K."/>
            <person name="Putnam N.H."/>
            <person name="Green R.E."/>
            <person name="Rokhsar D.S."/>
        </authorList>
    </citation>
    <scope>NUCLEOTIDE SEQUENCE [LARGE SCALE GENOMIC DNA]</scope>
    <source>
        <strain evidence="18">S238N-H82</strain>
    </source>
</reference>
<feature type="binding site" evidence="14">
    <location>
        <position position="319"/>
    </location>
    <ligand>
        <name>ATP</name>
        <dbReference type="ChEBI" id="CHEBI:30616"/>
    </ligand>
</feature>
<name>A0A9J7LU98_BRAFL</name>
<dbReference type="InterPro" id="IPR011009">
    <property type="entry name" value="Kinase-like_dom_sf"/>
</dbReference>
<dbReference type="InterPro" id="IPR050122">
    <property type="entry name" value="RTK"/>
</dbReference>
<keyword evidence="4 15" id="KW-0812">Transmembrane</keyword>
<evidence type="ECO:0000256" key="3">
    <source>
        <dbReference type="ARBA" id="ARBA00022679"/>
    </source>
</evidence>
<dbReference type="InterPro" id="IPR000719">
    <property type="entry name" value="Prot_kinase_dom"/>
</dbReference>
<keyword evidence="6" id="KW-0418">Kinase</keyword>
<dbReference type="Gene3D" id="2.60.40.10">
    <property type="entry name" value="Immunoglobulins"/>
    <property type="match status" value="1"/>
</dbReference>
<keyword evidence="7 14" id="KW-0067">ATP-binding</keyword>
<dbReference type="Gene3D" id="1.10.510.10">
    <property type="entry name" value="Transferase(Phosphotransferase) domain 1"/>
    <property type="match status" value="1"/>
</dbReference>
<dbReference type="InterPro" id="IPR001245">
    <property type="entry name" value="Ser-Thr/Tyr_kinase_cat_dom"/>
</dbReference>
<keyword evidence="3" id="KW-0808">Transferase</keyword>
<dbReference type="InterPro" id="IPR017441">
    <property type="entry name" value="Protein_kinase_ATP_BS"/>
</dbReference>
<dbReference type="SUPFAM" id="SSF56112">
    <property type="entry name" value="Protein kinase-like (PK-like)"/>
    <property type="match status" value="1"/>
</dbReference>
<dbReference type="InterPro" id="IPR011029">
    <property type="entry name" value="DEATH-like_dom_sf"/>
</dbReference>
<evidence type="ECO:0000256" key="7">
    <source>
        <dbReference type="ARBA" id="ARBA00022840"/>
    </source>
</evidence>
<dbReference type="InterPro" id="IPR036116">
    <property type="entry name" value="FN3_sf"/>
</dbReference>
<dbReference type="Pfam" id="PF07714">
    <property type="entry name" value="PK_Tyr_Ser-Thr"/>
    <property type="match status" value="1"/>
</dbReference>
<organism evidence="18 19">
    <name type="scientific">Branchiostoma floridae</name>
    <name type="common">Florida lancelet</name>
    <name type="synonym">Amphioxus</name>
    <dbReference type="NCBI Taxonomy" id="7739"/>
    <lineage>
        <taxon>Eukaryota</taxon>
        <taxon>Metazoa</taxon>
        <taxon>Chordata</taxon>
        <taxon>Cephalochordata</taxon>
        <taxon>Leptocardii</taxon>
        <taxon>Amphioxiformes</taxon>
        <taxon>Branchiostomatidae</taxon>
        <taxon>Branchiostoma</taxon>
    </lineage>
</organism>
<dbReference type="PANTHER" id="PTHR24416:SF564">
    <property type="entry name" value="MACROPHAGE-STIMULATING PROTEIN RECEPTOR"/>
    <property type="match status" value="1"/>
</dbReference>
<evidence type="ECO:0000256" key="15">
    <source>
        <dbReference type="SAM" id="Phobius"/>
    </source>
</evidence>
<sequence>MLSGTRKDNWFDSPIVNPIIVTVITCCIFIIVGVLVYDWHLPQNSDNISSSSNDVNPLHCLLDMNVGRISNVTTHDKRVDPALQEFWNCLVEKMDLEPVMVFLQEKGSLTVDETAGVRAAPCVVERLLEILCVLKGDQASRVLSNALRHSDQTHLADLLDGKVLPDARCITIATITETSIGITFKPAYKNLQHFGDVDKYLVKLELATPEPKTIMETTIRASDLLQATFSGLVEGTSYNITVISKRGDVSSAGFTLTTTTIGKPILLQSITDKERSELLQVQIYKKEITLHEDLGKGNFGEVRRGIYRKGKEKVQCAVKTLFDPNKESEMVSLLREGLRMNNFDHDNVLKLIGICVHGNEAMIVLPYMQHGDLRKYLQVTKEQSLLENLHLCLDIARGMAYLSDNDIVHRDLAARNCMLDENLRVKVADFGLCRDIHKKGYYRIKNKELNLPIRWLAPESFAEHKFDTKTDIWSYGIVLWEIFTAGQTPYPFMDHHHHYEEPANILSNKLKEGYRMDKPNRCPVTMYEIMGQCWKDNPEERPNFKEVLNNVKQIHKSFKYQPEYKNYNVQQLHGYETMLTVEDPGRTPELQGSPE</sequence>
<evidence type="ECO:0000256" key="11">
    <source>
        <dbReference type="ARBA" id="ARBA00023170"/>
    </source>
</evidence>
<evidence type="ECO:0000256" key="10">
    <source>
        <dbReference type="ARBA" id="ARBA00023137"/>
    </source>
</evidence>
<evidence type="ECO:0000256" key="6">
    <source>
        <dbReference type="ARBA" id="ARBA00022777"/>
    </source>
</evidence>
<comment type="catalytic activity">
    <reaction evidence="13">
        <text>L-tyrosyl-[protein] + ATP = O-phospho-L-tyrosyl-[protein] + ADP + H(+)</text>
        <dbReference type="Rhea" id="RHEA:10596"/>
        <dbReference type="Rhea" id="RHEA-COMP:10136"/>
        <dbReference type="Rhea" id="RHEA-COMP:20101"/>
        <dbReference type="ChEBI" id="CHEBI:15378"/>
        <dbReference type="ChEBI" id="CHEBI:30616"/>
        <dbReference type="ChEBI" id="CHEBI:46858"/>
        <dbReference type="ChEBI" id="CHEBI:61978"/>
        <dbReference type="ChEBI" id="CHEBI:456216"/>
        <dbReference type="EC" id="2.7.10.1"/>
    </reaction>
</comment>
<evidence type="ECO:0000259" key="16">
    <source>
        <dbReference type="PROSITE" id="PS50011"/>
    </source>
</evidence>
<feature type="domain" description="Protein kinase" evidence="16">
    <location>
        <begin position="288"/>
        <end position="558"/>
    </location>
</feature>
<evidence type="ECO:0000256" key="5">
    <source>
        <dbReference type="ARBA" id="ARBA00022737"/>
    </source>
</evidence>
<dbReference type="GO" id="GO:0004714">
    <property type="term" value="F:transmembrane receptor protein tyrosine kinase activity"/>
    <property type="evidence" value="ECO:0000318"/>
    <property type="project" value="GO_Central"/>
</dbReference>
<dbReference type="PRINTS" id="PR00109">
    <property type="entry name" value="TYRKINASE"/>
</dbReference>
<dbReference type="GO" id="GO:0007399">
    <property type="term" value="P:nervous system development"/>
    <property type="evidence" value="ECO:0000318"/>
    <property type="project" value="GO_Central"/>
</dbReference>
<evidence type="ECO:0000256" key="13">
    <source>
        <dbReference type="ARBA" id="ARBA00051243"/>
    </source>
</evidence>
<dbReference type="InterPro" id="IPR020635">
    <property type="entry name" value="Tyr_kinase_cat_dom"/>
</dbReference>
<dbReference type="PROSITE" id="PS00109">
    <property type="entry name" value="PROTEIN_KINASE_TYR"/>
    <property type="match status" value="1"/>
</dbReference>